<dbReference type="STRING" id="228908.NEQ520"/>
<dbReference type="HOGENOM" id="CLU_2893323_0_0_2"/>
<reference evidence="1 2" key="1">
    <citation type="journal article" date="2003" name="Proc. Natl. Acad. Sci. U.S.A.">
        <title>The genome of Nanoarchaeum equitans: insights into early archaeal evolution and derived parasitism.</title>
        <authorList>
            <person name="Waters E."/>
            <person name="Hohn M.J."/>
            <person name="Ahel I."/>
            <person name="Graham D.E."/>
            <person name="Adams M.D."/>
            <person name="Barnstead M."/>
            <person name="Beeson K.Y."/>
            <person name="Bibbs L."/>
            <person name="Bolanos R."/>
            <person name="Keller M."/>
            <person name="Kretz K."/>
            <person name="Lin X."/>
            <person name="Mathur E."/>
            <person name="Ni J."/>
            <person name="Podar M."/>
            <person name="Richardson T."/>
            <person name="Sutton G.G."/>
            <person name="Simon M."/>
            <person name="Soll D."/>
            <person name="Stetter K.O."/>
            <person name="Short J.M."/>
            <person name="Noordewier M."/>
        </authorList>
    </citation>
    <scope>NUCLEOTIDE SEQUENCE [LARGE SCALE GENOMIC DNA]</scope>
    <source>
        <strain evidence="1 2">Kin4-M</strain>
    </source>
</reference>
<evidence type="ECO:0000313" key="1">
    <source>
        <dbReference type="EMBL" id="AAR39361.1"/>
    </source>
</evidence>
<protein>
    <submittedName>
        <fullName evidence="1">NEQ520</fullName>
    </submittedName>
</protein>
<dbReference type="BioCyc" id="NEQU228908:GJB6-552-MONOMER"/>
<dbReference type="Gene3D" id="3.10.20.30">
    <property type="match status" value="1"/>
</dbReference>
<keyword evidence="2" id="KW-1185">Reference proteome</keyword>
<gene>
    <name evidence="1" type="ordered locus">NEQ520</name>
</gene>
<dbReference type="KEGG" id="neq:NEQ520"/>
<name>Q74M44_NANEQ</name>
<dbReference type="EnsemblBacteria" id="AAR39361">
    <property type="protein sequence ID" value="AAR39361"/>
    <property type="gene ID" value="NEQ520"/>
</dbReference>
<dbReference type="EMBL" id="AE017199">
    <property type="protein sequence ID" value="AAR39361.1"/>
    <property type="molecule type" value="Genomic_DNA"/>
</dbReference>
<dbReference type="AlphaFoldDB" id="Q74M44"/>
<proteinExistence type="predicted"/>
<dbReference type="Proteomes" id="UP000000578">
    <property type="component" value="Chromosome"/>
</dbReference>
<dbReference type="InterPro" id="IPR012675">
    <property type="entry name" value="Beta-grasp_dom_sf"/>
</dbReference>
<evidence type="ECO:0000313" key="2">
    <source>
        <dbReference type="Proteomes" id="UP000000578"/>
    </source>
</evidence>
<sequence length="62" mass="6898">MVRVIVEGRGEYNIEAKTVKEVLEKLNLKPSEVVVHDGENILLEEEEIKSDTIYITLVASGG</sequence>
<organism evidence="1 2">
    <name type="scientific">Nanoarchaeum equitans (strain Kin4-M)</name>
    <dbReference type="NCBI Taxonomy" id="228908"/>
    <lineage>
        <taxon>Archaea</taxon>
        <taxon>Nanobdellota</taxon>
        <taxon>Candidatus Nanoarchaeia</taxon>
        <taxon>Nanoarchaeales</taxon>
        <taxon>Nanoarchaeaceae</taxon>
        <taxon>Nanoarchaeum</taxon>
    </lineage>
</organism>
<accession>Q74M44</accession>